<evidence type="ECO:0000256" key="1">
    <source>
        <dbReference type="SAM" id="MobiDB-lite"/>
    </source>
</evidence>
<organism evidence="2">
    <name type="scientific">marine sediment metagenome</name>
    <dbReference type="NCBI Taxonomy" id="412755"/>
    <lineage>
        <taxon>unclassified sequences</taxon>
        <taxon>metagenomes</taxon>
        <taxon>ecological metagenomes</taxon>
    </lineage>
</organism>
<gene>
    <name evidence="2" type="ORF">LCGC14_2064940</name>
</gene>
<sequence length="43" mass="5233">MEITRELKKKWNTRNKSRTKSKDKKAKGNLKLAQFHKDFKEEL</sequence>
<accession>A0A0F9GYK4</accession>
<proteinExistence type="predicted"/>
<comment type="caution">
    <text evidence="2">The sequence shown here is derived from an EMBL/GenBank/DDBJ whole genome shotgun (WGS) entry which is preliminary data.</text>
</comment>
<feature type="region of interest" description="Disordered" evidence="1">
    <location>
        <begin position="1"/>
        <end position="31"/>
    </location>
</feature>
<dbReference type="AlphaFoldDB" id="A0A0F9GYK4"/>
<evidence type="ECO:0000313" key="2">
    <source>
        <dbReference type="EMBL" id="KKL74435.1"/>
    </source>
</evidence>
<feature type="compositionally biased region" description="Basic residues" evidence="1">
    <location>
        <begin position="7"/>
        <end position="28"/>
    </location>
</feature>
<dbReference type="EMBL" id="LAZR01024652">
    <property type="protein sequence ID" value="KKL74435.1"/>
    <property type="molecule type" value="Genomic_DNA"/>
</dbReference>
<name>A0A0F9GYK4_9ZZZZ</name>
<reference evidence="2" key="1">
    <citation type="journal article" date="2015" name="Nature">
        <title>Complex archaea that bridge the gap between prokaryotes and eukaryotes.</title>
        <authorList>
            <person name="Spang A."/>
            <person name="Saw J.H."/>
            <person name="Jorgensen S.L."/>
            <person name="Zaremba-Niedzwiedzka K."/>
            <person name="Martijn J."/>
            <person name="Lind A.E."/>
            <person name="van Eijk R."/>
            <person name="Schleper C."/>
            <person name="Guy L."/>
            <person name="Ettema T.J."/>
        </authorList>
    </citation>
    <scope>NUCLEOTIDE SEQUENCE</scope>
</reference>
<protein>
    <submittedName>
        <fullName evidence="2">Uncharacterized protein</fullName>
    </submittedName>
</protein>